<dbReference type="HOGENOM" id="CLU_713243_0_0_6"/>
<dbReference type="RefSeq" id="WP_011630084.1">
    <property type="nucleotide sequence ID" value="NC_008340.1"/>
</dbReference>
<protein>
    <recommendedName>
        <fullName evidence="3">Glycosyl transferase, group 1</fullName>
    </recommendedName>
</protein>
<dbReference type="PANTHER" id="PTHR46656">
    <property type="entry name" value="PUTATIVE-RELATED"/>
    <property type="match status" value="1"/>
</dbReference>
<dbReference type="EMBL" id="CP000453">
    <property type="protein sequence ID" value="ABI57691.1"/>
    <property type="molecule type" value="Genomic_DNA"/>
</dbReference>
<dbReference type="KEGG" id="aeh:Mlg_2351"/>
<dbReference type="Gene3D" id="3.40.50.2000">
    <property type="entry name" value="Glycogen Phosphorylase B"/>
    <property type="match status" value="1"/>
</dbReference>
<gene>
    <name evidence="1" type="ordered locus">Mlg_2351</name>
</gene>
<keyword evidence="2" id="KW-1185">Reference proteome</keyword>
<dbReference type="OrthoDB" id="9801954at2"/>
<dbReference type="eggNOG" id="COG0438">
    <property type="taxonomic scope" value="Bacteria"/>
</dbReference>
<evidence type="ECO:0000313" key="1">
    <source>
        <dbReference type="EMBL" id="ABI57691.1"/>
    </source>
</evidence>
<organism evidence="1 2">
    <name type="scientific">Alkalilimnicola ehrlichii (strain ATCC BAA-1101 / DSM 17681 / MLHE-1)</name>
    <dbReference type="NCBI Taxonomy" id="187272"/>
    <lineage>
        <taxon>Bacteria</taxon>
        <taxon>Pseudomonadati</taxon>
        <taxon>Pseudomonadota</taxon>
        <taxon>Gammaproteobacteria</taxon>
        <taxon>Chromatiales</taxon>
        <taxon>Ectothiorhodospiraceae</taxon>
        <taxon>Alkalilimnicola</taxon>
    </lineage>
</organism>
<sequence length="376" mass="42620">MRSIKYIAYNDHSGYAVAAARTMRGLIEAGVPLNWTPLAPGRSGTSGLWYGVEAAPSALDPALDPHCLRAVDHDVVIVHTVPDYFPEWLARERGRFRVAYTTWEADRLPVHWPGVLNAFDLVLVPCEWNRRVMRRDGVTAPIAVVPHISEPIDARGEALPLAAGPETTVFYTINTWDWRKAMPETIEAYLRAFTRHDDTLLVVKTDRHDRTRKGLHWRFPPRVSRRVRRLRRRHRNAPRVQLIDRPLSGPQVHALHRQGHCFLSLTHGEGWGLGAFDAARAGNQIVITGFGGHCDYLPAGHATLLDYRRVPVAYPVPGIPFQPHQCWAEADMDQAVDALRRVRPEPNPALAEHIAHHYNRRTVTHRLLEALARHVH</sequence>
<proteinExistence type="predicted"/>
<dbReference type="PANTHER" id="PTHR46656:SF3">
    <property type="entry name" value="PUTATIVE-RELATED"/>
    <property type="match status" value="1"/>
</dbReference>
<dbReference type="SUPFAM" id="SSF53756">
    <property type="entry name" value="UDP-Glycosyltransferase/glycogen phosphorylase"/>
    <property type="match status" value="1"/>
</dbReference>
<dbReference type="Proteomes" id="UP000001962">
    <property type="component" value="Chromosome"/>
</dbReference>
<evidence type="ECO:0008006" key="3">
    <source>
        <dbReference type="Google" id="ProtNLM"/>
    </source>
</evidence>
<evidence type="ECO:0000313" key="2">
    <source>
        <dbReference type="Proteomes" id="UP000001962"/>
    </source>
</evidence>
<dbReference type="AlphaFoldDB" id="Q0A646"/>
<accession>Q0A646</accession>
<reference evidence="2" key="1">
    <citation type="submission" date="2006-08" db="EMBL/GenBank/DDBJ databases">
        <title>Complete sequence of Alkalilimnicola ehrilichei MLHE-1.</title>
        <authorList>
            <person name="Copeland A."/>
            <person name="Lucas S."/>
            <person name="Lapidus A."/>
            <person name="Barry K."/>
            <person name="Detter J.C."/>
            <person name="Glavina del Rio T."/>
            <person name="Hammon N."/>
            <person name="Israni S."/>
            <person name="Dalin E."/>
            <person name="Tice H."/>
            <person name="Pitluck S."/>
            <person name="Sims D."/>
            <person name="Brettin T."/>
            <person name="Bruce D."/>
            <person name="Han C."/>
            <person name="Tapia R."/>
            <person name="Gilna P."/>
            <person name="Schmutz J."/>
            <person name="Larimer F."/>
            <person name="Land M."/>
            <person name="Hauser L."/>
            <person name="Kyrpides N."/>
            <person name="Mikhailova N."/>
            <person name="Oremland R.S."/>
            <person name="Hoeft S.E."/>
            <person name="Switzer-Blum J."/>
            <person name="Kulp T."/>
            <person name="King G."/>
            <person name="Tabita R."/>
            <person name="Witte B."/>
            <person name="Santini J.M."/>
            <person name="Basu P."/>
            <person name="Hollibaugh J.T."/>
            <person name="Xie G."/>
            <person name="Stolz J.F."/>
            <person name="Richardson P."/>
        </authorList>
    </citation>
    <scope>NUCLEOTIDE SEQUENCE [LARGE SCALE GENOMIC DNA]</scope>
    <source>
        <strain evidence="2">ATCC BAA-1101 / DSM 17681 / MLHE-1</strain>
    </source>
</reference>
<name>Q0A646_ALKEH</name>